<organism evidence="1 2">
    <name type="scientific">Nocardia pulmonis</name>
    <dbReference type="NCBI Taxonomy" id="2951408"/>
    <lineage>
        <taxon>Bacteria</taxon>
        <taxon>Bacillati</taxon>
        <taxon>Actinomycetota</taxon>
        <taxon>Actinomycetes</taxon>
        <taxon>Mycobacteriales</taxon>
        <taxon>Nocardiaceae</taxon>
        <taxon>Nocardia</taxon>
    </lineage>
</organism>
<sequence>MAGARYRGRLDELRCGTAEHARELARYVESMRAHRNQPGAQGFWVASSDPRAAEEAITGWRPLAELDAFAVLSDGAARLVDRFHLATWPQVLQVLANDGPGELISRVRAAEHSDPHGCRWPRGKAHDDATAAYVPLTGPPA</sequence>
<accession>A0A9X2IW14</accession>
<dbReference type="RefSeq" id="WP_251912081.1">
    <property type="nucleotide sequence ID" value="NZ_JAMRXG010000005.1"/>
</dbReference>
<proteinExistence type="predicted"/>
<keyword evidence="2" id="KW-1185">Reference proteome</keyword>
<name>A0A9X2IW14_9NOCA</name>
<dbReference type="Proteomes" id="UP001139157">
    <property type="component" value="Unassembled WGS sequence"/>
</dbReference>
<evidence type="ECO:0000313" key="2">
    <source>
        <dbReference type="Proteomes" id="UP001139157"/>
    </source>
</evidence>
<dbReference type="EMBL" id="JAMRXG010000005">
    <property type="protein sequence ID" value="MCM6774472.1"/>
    <property type="molecule type" value="Genomic_DNA"/>
</dbReference>
<reference evidence="1" key="1">
    <citation type="submission" date="2022-06" db="EMBL/GenBank/DDBJ databases">
        <title>Novel species in genus nocardia.</title>
        <authorList>
            <person name="Li F."/>
        </authorList>
    </citation>
    <scope>NUCLEOTIDE SEQUENCE</scope>
    <source>
        <strain evidence="1">CDC141</strain>
    </source>
</reference>
<comment type="caution">
    <text evidence="1">The sequence shown here is derived from an EMBL/GenBank/DDBJ whole genome shotgun (WGS) entry which is preliminary data.</text>
</comment>
<protein>
    <submittedName>
        <fullName evidence="1">Uncharacterized protein</fullName>
    </submittedName>
</protein>
<gene>
    <name evidence="1" type="ORF">NDR86_13405</name>
</gene>
<dbReference type="AlphaFoldDB" id="A0A9X2IW14"/>
<evidence type="ECO:0000313" key="1">
    <source>
        <dbReference type="EMBL" id="MCM6774472.1"/>
    </source>
</evidence>